<dbReference type="NCBIfam" id="TIGR01297">
    <property type="entry name" value="CDF"/>
    <property type="match status" value="1"/>
</dbReference>
<evidence type="ECO:0000259" key="6">
    <source>
        <dbReference type="Pfam" id="PF01545"/>
    </source>
</evidence>
<dbReference type="EMBL" id="LAZR01002195">
    <property type="protein sequence ID" value="KKN33201.1"/>
    <property type="molecule type" value="Genomic_DNA"/>
</dbReference>
<feature type="domain" description="Cation efflux protein transmembrane" evidence="6">
    <location>
        <begin position="27"/>
        <end position="218"/>
    </location>
</feature>
<evidence type="ECO:0000256" key="5">
    <source>
        <dbReference type="SAM" id="Phobius"/>
    </source>
</evidence>
<comment type="caution">
    <text evidence="7">The sequence shown here is derived from an EMBL/GenBank/DDBJ whole genome shotgun (WGS) entry which is preliminary data.</text>
</comment>
<feature type="transmembrane region" description="Helical" evidence="5">
    <location>
        <begin position="89"/>
        <end position="113"/>
    </location>
</feature>
<keyword evidence="4 5" id="KW-0472">Membrane</keyword>
<dbReference type="GO" id="GO:0005886">
    <property type="term" value="C:plasma membrane"/>
    <property type="evidence" value="ECO:0007669"/>
    <property type="project" value="TreeGrafter"/>
</dbReference>
<dbReference type="GO" id="GO:0005385">
    <property type="term" value="F:zinc ion transmembrane transporter activity"/>
    <property type="evidence" value="ECO:0007669"/>
    <property type="project" value="TreeGrafter"/>
</dbReference>
<evidence type="ECO:0000256" key="3">
    <source>
        <dbReference type="ARBA" id="ARBA00022989"/>
    </source>
</evidence>
<dbReference type="SUPFAM" id="SSF161111">
    <property type="entry name" value="Cation efflux protein transmembrane domain-like"/>
    <property type="match status" value="1"/>
</dbReference>
<dbReference type="Gene3D" id="1.20.1510.10">
    <property type="entry name" value="Cation efflux protein transmembrane domain"/>
    <property type="match status" value="1"/>
</dbReference>
<evidence type="ECO:0000256" key="2">
    <source>
        <dbReference type="ARBA" id="ARBA00022692"/>
    </source>
</evidence>
<feature type="transmembrane region" description="Helical" evidence="5">
    <location>
        <begin position="125"/>
        <end position="149"/>
    </location>
</feature>
<evidence type="ECO:0000256" key="4">
    <source>
        <dbReference type="ARBA" id="ARBA00023136"/>
    </source>
</evidence>
<organism evidence="7">
    <name type="scientific">marine sediment metagenome</name>
    <dbReference type="NCBI Taxonomy" id="412755"/>
    <lineage>
        <taxon>unclassified sequences</taxon>
        <taxon>metagenomes</taxon>
        <taxon>ecological metagenomes</taxon>
    </lineage>
</organism>
<dbReference type="InterPro" id="IPR002524">
    <property type="entry name" value="Cation_efflux"/>
</dbReference>
<sequence>MMTETKIEKSAYTDHLFQFRSVEKRKLLLSLTITTIVMILEIIGGFFTNSIALISDAGHMFTHAFAISISLLAIFIARKPPCHHKTFGLYRAEVLAAFINGLFLLVIVGIIIYETILRFLNPQDIAGFYMLIVAFIGLGVNITSIVILHGSQDTNLNIRSVFYHMIADAASSIGIVIAAIIIIFTDFFILDTIVSIGISIVILYWAYGILKESTRILLEMTPKGLNIDTINEDLKKNFGEIIELSDVHLWTIIPGMLVYSAHISIDGNKLDVTPEEFVFKMNDFLSKKHRIIESTIQISPKEALNACND</sequence>
<evidence type="ECO:0000313" key="7">
    <source>
        <dbReference type="EMBL" id="KKN33201.1"/>
    </source>
</evidence>
<dbReference type="PANTHER" id="PTHR11562">
    <property type="entry name" value="CATION EFFLUX PROTEIN/ ZINC TRANSPORTER"/>
    <property type="match status" value="1"/>
</dbReference>
<feature type="transmembrane region" description="Helical" evidence="5">
    <location>
        <begin position="27"/>
        <end position="48"/>
    </location>
</feature>
<feature type="transmembrane region" description="Helical" evidence="5">
    <location>
        <begin position="189"/>
        <end position="210"/>
    </location>
</feature>
<feature type="transmembrane region" description="Helical" evidence="5">
    <location>
        <begin position="60"/>
        <end position="77"/>
    </location>
</feature>
<dbReference type="InterPro" id="IPR027469">
    <property type="entry name" value="Cation_efflux_TMD_sf"/>
</dbReference>
<reference evidence="7" key="1">
    <citation type="journal article" date="2015" name="Nature">
        <title>Complex archaea that bridge the gap between prokaryotes and eukaryotes.</title>
        <authorList>
            <person name="Spang A."/>
            <person name="Saw J.H."/>
            <person name="Jorgensen S.L."/>
            <person name="Zaremba-Niedzwiedzka K."/>
            <person name="Martijn J."/>
            <person name="Lind A.E."/>
            <person name="van Eijk R."/>
            <person name="Schleper C."/>
            <person name="Guy L."/>
            <person name="Ettema T.J."/>
        </authorList>
    </citation>
    <scope>NUCLEOTIDE SEQUENCE</scope>
</reference>
<protein>
    <recommendedName>
        <fullName evidence="6">Cation efflux protein transmembrane domain-containing protein</fullName>
    </recommendedName>
</protein>
<comment type="subcellular location">
    <subcellularLocation>
        <location evidence="1">Membrane</location>
        <topology evidence="1">Multi-pass membrane protein</topology>
    </subcellularLocation>
</comment>
<dbReference type="InterPro" id="IPR058533">
    <property type="entry name" value="Cation_efflux_TM"/>
</dbReference>
<gene>
    <name evidence="7" type="ORF">LCGC14_0805960</name>
</gene>
<proteinExistence type="predicted"/>
<feature type="transmembrane region" description="Helical" evidence="5">
    <location>
        <begin position="161"/>
        <end position="183"/>
    </location>
</feature>
<dbReference type="PANTHER" id="PTHR11562:SF17">
    <property type="entry name" value="RE54080P-RELATED"/>
    <property type="match status" value="1"/>
</dbReference>
<evidence type="ECO:0000256" key="1">
    <source>
        <dbReference type="ARBA" id="ARBA00004141"/>
    </source>
</evidence>
<dbReference type="AlphaFoldDB" id="A0A0F9S868"/>
<keyword evidence="2 5" id="KW-0812">Transmembrane</keyword>
<accession>A0A0F9S868</accession>
<name>A0A0F9S868_9ZZZZ</name>
<dbReference type="Pfam" id="PF01545">
    <property type="entry name" value="Cation_efflux"/>
    <property type="match status" value="1"/>
</dbReference>
<keyword evidence="3 5" id="KW-1133">Transmembrane helix</keyword>
<dbReference type="InterPro" id="IPR050681">
    <property type="entry name" value="CDF/SLC30A"/>
</dbReference>